<dbReference type="Gramene" id="ERN08900">
    <property type="protein sequence ID" value="ERN08900"/>
    <property type="gene ID" value="AMTR_s00015p00225640"/>
</dbReference>
<evidence type="ECO:0000313" key="1">
    <source>
        <dbReference type="EMBL" id="ERN08900.1"/>
    </source>
</evidence>
<proteinExistence type="predicted"/>
<dbReference type="Proteomes" id="UP000017836">
    <property type="component" value="Unassembled WGS sequence"/>
</dbReference>
<keyword evidence="2" id="KW-1185">Reference proteome</keyword>
<reference evidence="2" key="1">
    <citation type="journal article" date="2013" name="Science">
        <title>The Amborella genome and the evolution of flowering plants.</title>
        <authorList>
            <consortium name="Amborella Genome Project"/>
        </authorList>
    </citation>
    <scope>NUCLEOTIDE SEQUENCE [LARGE SCALE GENOMIC DNA]</scope>
</reference>
<accession>W1PNZ4</accession>
<name>W1PNZ4_AMBTC</name>
<dbReference type="EMBL" id="KI393208">
    <property type="protein sequence ID" value="ERN08900.1"/>
    <property type="molecule type" value="Genomic_DNA"/>
</dbReference>
<dbReference type="HOGENOM" id="CLU_1888557_0_0_1"/>
<evidence type="ECO:0000313" key="2">
    <source>
        <dbReference type="Proteomes" id="UP000017836"/>
    </source>
</evidence>
<sequence>MDANVVVGREASLHRNGGSALQKEVVHKQPVFGNSGGCLRNQRFKHKSTNDFIADYLRDVPIKETLNAKNSGLASISGSTKLVTGTVLKEHNGPLIGEMLAKGKTISLQSSSFESVGAVTDLRGGSLAGSSQLSG</sequence>
<organism evidence="1 2">
    <name type="scientific">Amborella trichopoda</name>
    <dbReference type="NCBI Taxonomy" id="13333"/>
    <lineage>
        <taxon>Eukaryota</taxon>
        <taxon>Viridiplantae</taxon>
        <taxon>Streptophyta</taxon>
        <taxon>Embryophyta</taxon>
        <taxon>Tracheophyta</taxon>
        <taxon>Spermatophyta</taxon>
        <taxon>Magnoliopsida</taxon>
        <taxon>Amborellales</taxon>
        <taxon>Amborellaceae</taxon>
        <taxon>Amborella</taxon>
    </lineage>
</organism>
<gene>
    <name evidence="1" type="ORF">AMTR_s00015p00225640</name>
</gene>
<protein>
    <submittedName>
        <fullName evidence="1">Uncharacterized protein</fullName>
    </submittedName>
</protein>
<dbReference type="AlphaFoldDB" id="W1PNZ4"/>